<feature type="non-terminal residue" evidence="2">
    <location>
        <position position="1"/>
    </location>
</feature>
<protein>
    <submittedName>
        <fullName evidence="2">Uncharacterized protein</fullName>
    </submittedName>
</protein>
<sequence>HPDAMISKRSQKQQRFSQPPYIIHNTGPPQGKPIYPSLSQNPVVPFVEGVYAHLQHEQ</sequence>
<evidence type="ECO:0000313" key="2">
    <source>
        <dbReference type="EMBL" id="CAF4124541.1"/>
    </source>
</evidence>
<dbReference type="EMBL" id="CAJOAY010005932">
    <property type="protein sequence ID" value="CAF4124541.1"/>
    <property type="molecule type" value="Genomic_DNA"/>
</dbReference>
<evidence type="ECO:0000256" key="1">
    <source>
        <dbReference type="SAM" id="MobiDB-lite"/>
    </source>
</evidence>
<reference evidence="2" key="1">
    <citation type="submission" date="2021-02" db="EMBL/GenBank/DDBJ databases">
        <authorList>
            <person name="Nowell W R."/>
        </authorList>
    </citation>
    <scope>NUCLEOTIDE SEQUENCE</scope>
</reference>
<dbReference type="Proteomes" id="UP000663881">
    <property type="component" value="Unassembled WGS sequence"/>
</dbReference>
<accession>A0A819WEK4</accession>
<organism evidence="2 3">
    <name type="scientific">Adineta steineri</name>
    <dbReference type="NCBI Taxonomy" id="433720"/>
    <lineage>
        <taxon>Eukaryota</taxon>
        <taxon>Metazoa</taxon>
        <taxon>Spiralia</taxon>
        <taxon>Gnathifera</taxon>
        <taxon>Rotifera</taxon>
        <taxon>Eurotatoria</taxon>
        <taxon>Bdelloidea</taxon>
        <taxon>Adinetida</taxon>
        <taxon>Adinetidae</taxon>
        <taxon>Adineta</taxon>
    </lineage>
</organism>
<name>A0A819WEK4_9BILA</name>
<dbReference type="AlphaFoldDB" id="A0A819WEK4"/>
<gene>
    <name evidence="2" type="ORF">OKA104_LOCUS36914</name>
</gene>
<proteinExistence type="predicted"/>
<feature type="region of interest" description="Disordered" evidence="1">
    <location>
        <begin position="1"/>
        <end position="37"/>
    </location>
</feature>
<evidence type="ECO:0000313" key="3">
    <source>
        <dbReference type="Proteomes" id="UP000663881"/>
    </source>
</evidence>
<comment type="caution">
    <text evidence="2">The sequence shown here is derived from an EMBL/GenBank/DDBJ whole genome shotgun (WGS) entry which is preliminary data.</text>
</comment>